<dbReference type="RefSeq" id="WP_169156700.1">
    <property type="nucleotide sequence ID" value="NZ_CAWPJE010000159.1"/>
</dbReference>
<dbReference type="Proteomes" id="UP000718564">
    <property type="component" value="Unassembled WGS sequence"/>
</dbReference>
<reference evidence="2 3" key="1">
    <citation type="submission" date="2018-06" db="EMBL/GenBank/DDBJ databases">
        <title>Comparative genomics of Brasilonema spp. strains.</title>
        <authorList>
            <person name="Alvarenga D.O."/>
            <person name="Fiore M.F."/>
            <person name="Varani A.M."/>
        </authorList>
    </citation>
    <scope>NUCLEOTIDE SEQUENCE [LARGE SCALE GENOMIC DNA]</scope>
    <source>
        <strain evidence="2 3">SPC951</strain>
    </source>
</reference>
<comment type="caution">
    <text evidence="2">The sequence shown here is derived from an EMBL/GenBank/DDBJ whole genome shotgun (WGS) entry which is preliminary data.</text>
</comment>
<feature type="transmembrane region" description="Helical" evidence="1">
    <location>
        <begin position="506"/>
        <end position="528"/>
    </location>
</feature>
<accession>A0ABX1PAK1</accession>
<gene>
    <name evidence="2" type="ORF">DP116_19225</name>
</gene>
<feature type="transmembrane region" description="Helical" evidence="1">
    <location>
        <begin position="86"/>
        <end position="107"/>
    </location>
</feature>
<feature type="transmembrane region" description="Helical" evidence="1">
    <location>
        <begin position="202"/>
        <end position="225"/>
    </location>
</feature>
<keyword evidence="1" id="KW-0812">Transmembrane</keyword>
<organism evidence="2 3">
    <name type="scientific">Brasilonema bromeliae SPC951</name>
    <dbReference type="NCBI Taxonomy" id="385972"/>
    <lineage>
        <taxon>Bacteria</taxon>
        <taxon>Bacillati</taxon>
        <taxon>Cyanobacteriota</taxon>
        <taxon>Cyanophyceae</taxon>
        <taxon>Nostocales</taxon>
        <taxon>Scytonemataceae</taxon>
        <taxon>Brasilonema</taxon>
        <taxon>Bromeliae group (in: Brasilonema)</taxon>
    </lineage>
</organism>
<feature type="transmembrane region" description="Helical" evidence="1">
    <location>
        <begin position="343"/>
        <end position="361"/>
    </location>
</feature>
<feature type="transmembrane region" description="Helical" evidence="1">
    <location>
        <begin position="471"/>
        <end position="494"/>
    </location>
</feature>
<protein>
    <recommendedName>
        <fullName evidence="4">ABC transporter permease</fullName>
    </recommendedName>
</protein>
<evidence type="ECO:0008006" key="4">
    <source>
        <dbReference type="Google" id="ProtNLM"/>
    </source>
</evidence>
<proteinExistence type="predicted"/>
<keyword evidence="1" id="KW-0472">Membrane</keyword>
<evidence type="ECO:0000256" key="1">
    <source>
        <dbReference type="SAM" id="Phobius"/>
    </source>
</evidence>
<feature type="transmembrane region" description="Helical" evidence="1">
    <location>
        <begin position="435"/>
        <end position="459"/>
    </location>
</feature>
<feature type="transmembrane region" description="Helical" evidence="1">
    <location>
        <begin position="310"/>
        <end position="328"/>
    </location>
</feature>
<feature type="transmembrane region" description="Helical" evidence="1">
    <location>
        <begin position="168"/>
        <end position="190"/>
    </location>
</feature>
<name>A0ABX1PAK1_9CYAN</name>
<feature type="transmembrane region" description="Helical" evidence="1">
    <location>
        <begin position="402"/>
        <end position="423"/>
    </location>
</feature>
<evidence type="ECO:0000313" key="2">
    <source>
        <dbReference type="EMBL" id="NMG21465.1"/>
    </source>
</evidence>
<sequence length="552" mass="62033">MKLNWNPQLLRELKGRLKPRNILLTIALSLVGQFILVLISFQTLLARVTLDIFDKYCAPTFGEKLDKRYQLKCLPDEYWQSWWRDIFVGLSLIGIVILLVAGTYMLINDLATEERRGTFNLTRLTPQSEASIFIGKLLGVPILIYLFTVLSLPLHLWSGLAAKIPLSLILSFYAVVAVASVFFYSAAMLFGLVGSWLGSFQAWLGSGAVLIFLMLTKGISTTSYFNSTTWLKLLNPFCLIPNLSTTSFFEGFVTGLERFKWFHFVLSDNVLTIVGFVLLNYGILTWFIWQSLRRCFRDQSATMLSKQQSYLLTVCFTVLTIGCANYAAPANRSPYALPLTENLFALSLLNFLLFLYIIAAITPHRQALHDWARYRHKRVSSSKKLGHSSLVQDLIWGEKSPAVVAIAINLIIVIILLAFFILLSPAKVDENKTQAFFGLAFNGSLMMILIYASVAQLLLFMRTQQRTSWTIGTLGAAILLPSIISRLVGIYAFYPFAVLIFPYLPILSNTVTAVWVVVVAQLLILVLLNLQLTRQLRRAGESTSKALFTPGK</sequence>
<keyword evidence="1" id="KW-1133">Transmembrane helix</keyword>
<feature type="transmembrane region" description="Helical" evidence="1">
    <location>
        <begin position="21"/>
        <end position="41"/>
    </location>
</feature>
<keyword evidence="3" id="KW-1185">Reference proteome</keyword>
<evidence type="ECO:0000313" key="3">
    <source>
        <dbReference type="Proteomes" id="UP000718564"/>
    </source>
</evidence>
<dbReference type="EMBL" id="QMEB01000165">
    <property type="protein sequence ID" value="NMG21465.1"/>
    <property type="molecule type" value="Genomic_DNA"/>
</dbReference>
<feature type="transmembrane region" description="Helical" evidence="1">
    <location>
        <begin position="133"/>
        <end position="156"/>
    </location>
</feature>
<feature type="transmembrane region" description="Helical" evidence="1">
    <location>
        <begin position="270"/>
        <end position="289"/>
    </location>
</feature>